<comment type="similarity">
    <text evidence="1">Belongs to the EXO70 family.</text>
</comment>
<gene>
    <name evidence="5" type="ORF">IFM89_017896</name>
</gene>
<accession>A0A835LYH8</accession>
<dbReference type="AlphaFoldDB" id="A0A835LYH8"/>
<reference evidence="5 6" key="1">
    <citation type="submission" date="2020-10" db="EMBL/GenBank/DDBJ databases">
        <title>The Coptis chinensis genome and diversification of protoberbering-type alkaloids.</title>
        <authorList>
            <person name="Wang B."/>
            <person name="Shu S."/>
            <person name="Song C."/>
            <person name="Liu Y."/>
        </authorList>
    </citation>
    <scope>NUCLEOTIDE SEQUENCE [LARGE SCALE GENOMIC DNA]</scope>
    <source>
        <strain evidence="5">HL-2020</strain>
        <tissue evidence="5">Leaf</tissue>
    </source>
</reference>
<evidence type="ECO:0000256" key="2">
    <source>
        <dbReference type="ARBA" id="ARBA00022448"/>
    </source>
</evidence>
<comment type="caution">
    <text evidence="5">The sequence shown here is derived from an EMBL/GenBank/DDBJ whole genome shotgun (WGS) entry which is preliminary data.</text>
</comment>
<sequence>MPFVDPKEEVPMGAFSTSGKTLLYPSSTPHSESRSFYHKEGWAMKPAKGVKSGASTLKKKGYLSSSKDFEKGERPQVPSYQCSPEEQARPLSNFEESKTILKERFRSFNIAFEEVYKSQTGWLILDP</sequence>
<dbReference type="GO" id="GO:0006887">
    <property type="term" value="P:exocytosis"/>
    <property type="evidence" value="ECO:0007669"/>
    <property type="project" value="InterPro"/>
</dbReference>
<evidence type="ECO:0000313" key="5">
    <source>
        <dbReference type="EMBL" id="KAF9609697.1"/>
    </source>
</evidence>
<evidence type="ECO:0000259" key="4">
    <source>
        <dbReference type="Pfam" id="PF03081"/>
    </source>
</evidence>
<dbReference type="GO" id="GO:0000145">
    <property type="term" value="C:exocyst"/>
    <property type="evidence" value="ECO:0007669"/>
    <property type="project" value="InterPro"/>
</dbReference>
<keyword evidence="6" id="KW-1185">Reference proteome</keyword>
<feature type="region of interest" description="Disordered" evidence="3">
    <location>
        <begin position="1"/>
        <end position="33"/>
    </location>
</feature>
<feature type="compositionally biased region" description="Basic and acidic residues" evidence="3">
    <location>
        <begin position="1"/>
        <end position="10"/>
    </location>
</feature>
<dbReference type="Gene3D" id="1.20.1280.170">
    <property type="entry name" value="Exocyst complex component Exo70"/>
    <property type="match status" value="1"/>
</dbReference>
<keyword evidence="2" id="KW-0813">Transport</keyword>
<dbReference type="SUPFAM" id="SSF74788">
    <property type="entry name" value="Cullin repeat-like"/>
    <property type="match status" value="1"/>
</dbReference>
<dbReference type="EMBL" id="JADFTS010000004">
    <property type="protein sequence ID" value="KAF9609697.1"/>
    <property type="molecule type" value="Genomic_DNA"/>
</dbReference>
<dbReference type="InterPro" id="IPR016159">
    <property type="entry name" value="Cullin_repeat-like_dom_sf"/>
</dbReference>
<feature type="region of interest" description="Disordered" evidence="3">
    <location>
        <begin position="63"/>
        <end position="91"/>
    </location>
</feature>
<evidence type="ECO:0000313" key="6">
    <source>
        <dbReference type="Proteomes" id="UP000631114"/>
    </source>
</evidence>
<dbReference type="InterPro" id="IPR046364">
    <property type="entry name" value="Exo70_C"/>
</dbReference>
<dbReference type="Proteomes" id="UP000631114">
    <property type="component" value="Unassembled WGS sequence"/>
</dbReference>
<dbReference type="GO" id="GO:0005546">
    <property type="term" value="F:phosphatidylinositol-4,5-bisphosphate binding"/>
    <property type="evidence" value="ECO:0007669"/>
    <property type="project" value="InterPro"/>
</dbReference>
<evidence type="ECO:0000256" key="3">
    <source>
        <dbReference type="SAM" id="MobiDB-lite"/>
    </source>
</evidence>
<dbReference type="OrthoDB" id="1922221at2759"/>
<name>A0A835LYH8_9MAGN</name>
<evidence type="ECO:0000256" key="1">
    <source>
        <dbReference type="ARBA" id="ARBA00006756"/>
    </source>
</evidence>
<feature type="domain" description="Exocyst complex subunit Exo70 C-terminal" evidence="4">
    <location>
        <begin position="92"/>
        <end position="127"/>
    </location>
</feature>
<proteinExistence type="inferred from homology"/>
<feature type="compositionally biased region" description="Polar residues" evidence="3">
    <location>
        <begin position="15"/>
        <end position="30"/>
    </location>
</feature>
<organism evidence="5 6">
    <name type="scientific">Coptis chinensis</name>
    <dbReference type="NCBI Taxonomy" id="261450"/>
    <lineage>
        <taxon>Eukaryota</taxon>
        <taxon>Viridiplantae</taxon>
        <taxon>Streptophyta</taxon>
        <taxon>Embryophyta</taxon>
        <taxon>Tracheophyta</taxon>
        <taxon>Spermatophyta</taxon>
        <taxon>Magnoliopsida</taxon>
        <taxon>Ranunculales</taxon>
        <taxon>Ranunculaceae</taxon>
        <taxon>Coptidoideae</taxon>
        <taxon>Coptis</taxon>
    </lineage>
</organism>
<protein>
    <recommendedName>
        <fullName evidence="4">Exocyst complex subunit Exo70 C-terminal domain-containing protein</fullName>
    </recommendedName>
</protein>
<dbReference type="Pfam" id="PF03081">
    <property type="entry name" value="Exo70_C"/>
    <property type="match status" value="1"/>
</dbReference>